<dbReference type="EMBL" id="CM043794">
    <property type="protein sequence ID" value="KAI4818813.1"/>
    <property type="molecule type" value="Genomic_DNA"/>
</dbReference>
<evidence type="ECO:0000313" key="2">
    <source>
        <dbReference type="Proteomes" id="UP001057452"/>
    </source>
</evidence>
<organism evidence="1 2">
    <name type="scientific">Chaenocephalus aceratus</name>
    <name type="common">Blackfin icefish</name>
    <name type="synonym">Chaenichthys aceratus</name>
    <dbReference type="NCBI Taxonomy" id="36190"/>
    <lineage>
        <taxon>Eukaryota</taxon>
        <taxon>Metazoa</taxon>
        <taxon>Chordata</taxon>
        <taxon>Craniata</taxon>
        <taxon>Vertebrata</taxon>
        <taxon>Euteleostomi</taxon>
        <taxon>Actinopterygii</taxon>
        <taxon>Neopterygii</taxon>
        <taxon>Teleostei</taxon>
        <taxon>Neoteleostei</taxon>
        <taxon>Acanthomorphata</taxon>
        <taxon>Eupercaria</taxon>
        <taxon>Perciformes</taxon>
        <taxon>Notothenioidei</taxon>
        <taxon>Channichthyidae</taxon>
        <taxon>Chaenocephalus</taxon>
    </lineage>
</organism>
<reference evidence="1" key="1">
    <citation type="submission" date="2022-05" db="EMBL/GenBank/DDBJ databases">
        <title>Chromosome-level genome of Chaenocephalus aceratus.</title>
        <authorList>
            <person name="Park H."/>
        </authorList>
    </citation>
    <scope>NUCLEOTIDE SEQUENCE</scope>
    <source>
        <strain evidence="1">KU_202001</strain>
    </source>
</reference>
<name>A0ACB9WYP8_CHAAC</name>
<protein>
    <submittedName>
        <fullName evidence="1">Uncharacterized protein</fullName>
    </submittedName>
</protein>
<dbReference type="Proteomes" id="UP001057452">
    <property type="component" value="Chromosome 10"/>
</dbReference>
<keyword evidence="2" id="KW-1185">Reference proteome</keyword>
<gene>
    <name evidence="1" type="ORF">KUCAC02_004113</name>
</gene>
<feature type="non-terminal residue" evidence="1">
    <location>
        <position position="1"/>
    </location>
</feature>
<sequence length="60" mass="6362">LAPWNNTNVRVLRNISRPRSAGIPANPSVSAIPPAPVHMFSLFPPSVACFVSARPQAVGQ</sequence>
<comment type="caution">
    <text evidence="1">The sequence shown here is derived from an EMBL/GenBank/DDBJ whole genome shotgun (WGS) entry which is preliminary data.</text>
</comment>
<evidence type="ECO:0000313" key="1">
    <source>
        <dbReference type="EMBL" id="KAI4818813.1"/>
    </source>
</evidence>
<proteinExistence type="predicted"/>
<accession>A0ACB9WYP8</accession>
<feature type="non-terminal residue" evidence="1">
    <location>
        <position position="60"/>
    </location>
</feature>